<dbReference type="GO" id="GO:0005471">
    <property type="term" value="F:ATP:ADP antiporter activity"/>
    <property type="evidence" value="ECO:0007669"/>
    <property type="project" value="InterPro"/>
</dbReference>
<reference evidence="11 12" key="1">
    <citation type="submission" date="2014-06" db="EMBL/GenBank/DDBJ databases">
        <title>The genome of the endonuclear symbiont Nucleicultrix amoebiphila.</title>
        <authorList>
            <person name="Schulz F."/>
            <person name="Horn M."/>
        </authorList>
    </citation>
    <scope>NUCLEOTIDE SEQUENCE [LARGE SCALE GENOMIC DNA]</scope>
    <source>
        <strain evidence="11 12">FS5</strain>
    </source>
</reference>
<keyword evidence="5 10" id="KW-0547">Nucleotide-binding</keyword>
<proteinExistence type="inferred from homology"/>
<dbReference type="Proteomes" id="UP000237351">
    <property type="component" value="Chromosome"/>
</dbReference>
<feature type="transmembrane region" description="Helical" evidence="10">
    <location>
        <begin position="190"/>
        <end position="212"/>
    </location>
</feature>
<evidence type="ECO:0000256" key="6">
    <source>
        <dbReference type="ARBA" id="ARBA00022840"/>
    </source>
</evidence>
<evidence type="ECO:0000256" key="7">
    <source>
        <dbReference type="ARBA" id="ARBA00022989"/>
    </source>
</evidence>
<evidence type="ECO:0000256" key="4">
    <source>
        <dbReference type="ARBA" id="ARBA00022692"/>
    </source>
</evidence>
<dbReference type="STRING" id="1414854.GQ61_02335"/>
<feature type="transmembrane region" description="Helical" evidence="10">
    <location>
        <begin position="233"/>
        <end position="256"/>
    </location>
</feature>
<dbReference type="PANTHER" id="PTHR31187:SF1">
    <property type="entry name" value="ADP,ATP CARRIER PROTEIN 1"/>
    <property type="match status" value="1"/>
</dbReference>
<feature type="transmembrane region" description="Helical" evidence="10">
    <location>
        <begin position="117"/>
        <end position="137"/>
    </location>
</feature>
<dbReference type="KEGG" id="naf:GQ61_02335"/>
<keyword evidence="6 10" id="KW-0067">ATP-binding</keyword>
<comment type="subcellular location">
    <subcellularLocation>
        <location evidence="1">Cell membrane</location>
        <topology evidence="1">Multi-pass membrane protein</topology>
    </subcellularLocation>
    <subcellularLocation>
        <location evidence="10">Membrane</location>
        <topology evidence="10">Multi-pass membrane protein</topology>
    </subcellularLocation>
</comment>
<keyword evidence="7 10" id="KW-1133">Transmembrane helix</keyword>
<evidence type="ECO:0000256" key="2">
    <source>
        <dbReference type="ARBA" id="ARBA00007127"/>
    </source>
</evidence>
<evidence type="ECO:0000256" key="9">
    <source>
        <dbReference type="ARBA" id="ARBA00024792"/>
    </source>
</evidence>
<feature type="transmembrane region" description="Helical" evidence="10">
    <location>
        <begin position="149"/>
        <end position="170"/>
    </location>
</feature>
<protein>
    <recommendedName>
        <fullName evidence="10">ADP,ATP carrier protein</fullName>
    </recommendedName>
</protein>
<dbReference type="EMBL" id="CP008743">
    <property type="protein sequence ID" value="ARN84355.1"/>
    <property type="molecule type" value="Genomic_DNA"/>
</dbReference>
<dbReference type="PANTHER" id="PTHR31187">
    <property type="match status" value="1"/>
</dbReference>
<dbReference type="GO" id="GO:0005886">
    <property type="term" value="C:plasma membrane"/>
    <property type="evidence" value="ECO:0007669"/>
    <property type="project" value="UniProtKB-SubCell"/>
</dbReference>
<dbReference type="RefSeq" id="WP_085783740.1">
    <property type="nucleotide sequence ID" value="NZ_CP008743.1"/>
</dbReference>
<evidence type="ECO:0000256" key="1">
    <source>
        <dbReference type="ARBA" id="ARBA00004651"/>
    </source>
</evidence>
<keyword evidence="3 10" id="KW-0813">Transport</keyword>
<dbReference type="InterPro" id="IPR004667">
    <property type="entry name" value="ADP_ATP_car_bac_type"/>
</dbReference>
<comment type="similarity">
    <text evidence="2 10">Belongs to the ADP/ATP translocase tlc family.</text>
</comment>
<sequence length="446" mass="49519">MNFFSSLKAHSRSHIGIFLLSLIFLISAFNYALIRDTKDALLLTQPGSSAETIATLKSLSSWVQSGFFVVCVGLFYKTQKLPLITLSLMGVTLLGGALTLLLALLNQGGDTLIFIKIFYIIASLWGGFIFGFLLFALANSLFNVTQARYAYPLILIMINLGGFLGGYSFLLRSQNAIDADLQAGLAKMLSPTMVLSFIFLCLCFYGLNRFPIPLLEKKPSKALSLKVSEQVKYLFWIGLILVSVTLLTTLISLYFKTELRRVFMDATSYSDFVGEYARLSGLYMTYGSIPALFILWILPWRFSALLGPILTILGLGVVLLIHQHPSVLERFLSPETLETAQIFFWSTAFFNILLGTIKGTLFRVTTEMLYIPLPSHTKFFSKGVIDLFLIQGVTALIPVWLSLNPTLLSNPESSVVLYGALIMSVMWFGSVLIIAPTFKKLETAKA</sequence>
<evidence type="ECO:0000256" key="5">
    <source>
        <dbReference type="ARBA" id="ARBA00022741"/>
    </source>
</evidence>
<dbReference type="GO" id="GO:0005524">
    <property type="term" value="F:ATP binding"/>
    <property type="evidence" value="ECO:0007669"/>
    <property type="project" value="UniProtKB-KW"/>
</dbReference>
<evidence type="ECO:0000256" key="10">
    <source>
        <dbReference type="RuleBase" id="RU363121"/>
    </source>
</evidence>
<gene>
    <name evidence="11" type="ORF">GQ61_02335</name>
</gene>
<feature type="transmembrane region" description="Helical" evidence="10">
    <location>
        <begin position="383"/>
        <end position="403"/>
    </location>
</feature>
<keyword evidence="12" id="KW-1185">Reference proteome</keyword>
<name>A0A1W6N3D2_9PROT</name>
<evidence type="ECO:0000313" key="12">
    <source>
        <dbReference type="Proteomes" id="UP000237351"/>
    </source>
</evidence>
<evidence type="ECO:0000256" key="8">
    <source>
        <dbReference type="ARBA" id="ARBA00023136"/>
    </source>
</evidence>
<feature type="transmembrane region" description="Helical" evidence="10">
    <location>
        <begin position="15"/>
        <end position="34"/>
    </location>
</feature>
<feature type="transmembrane region" description="Helical" evidence="10">
    <location>
        <begin position="415"/>
        <end position="435"/>
    </location>
</feature>
<keyword evidence="8 10" id="KW-0472">Membrane</keyword>
<comment type="function">
    <text evidence="9">Provides the rickettsial cell with host ATP in exchange for rickettsial ADP. This is an obligate exchange system. This energy acquiring activity is an important component of rickettsial parasitism.</text>
</comment>
<feature type="transmembrane region" description="Helical" evidence="10">
    <location>
        <begin position="276"/>
        <end position="298"/>
    </location>
</feature>
<feature type="transmembrane region" description="Helical" evidence="10">
    <location>
        <begin position="83"/>
        <end position="105"/>
    </location>
</feature>
<accession>A0A1W6N3D2</accession>
<evidence type="ECO:0000313" key="11">
    <source>
        <dbReference type="EMBL" id="ARN84355.1"/>
    </source>
</evidence>
<organism evidence="11 12">
    <name type="scientific">Candidatus Nucleicultrix amoebiphila FS5</name>
    <dbReference type="NCBI Taxonomy" id="1414854"/>
    <lineage>
        <taxon>Bacteria</taxon>
        <taxon>Pseudomonadati</taxon>
        <taxon>Pseudomonadota</taxon>
        <taxon>Alphaproteobacteria</taxon>
        <taxon>Holosporales</taxon>
        <taxon>Candidatus Nucleicultricaceae</taxon>
        <taxon>Candidatus Nucleicultrix</taxon>
    </lineage>
</organism>
<dbReference type="Pfam" id="PF03219">
    <property type="entry name" value="TLC"/>
    <property type="match status" value="2"/>
</dbReference>
<feature type="transmembrane region" description="Helical" evidence="10">
    <location>
        <begin position="305"/>
        <end position="322"/>
    </location>
</feature>
<feature type="transmembrane region" description="Helical" evidence="10">
    <location>
        <begin position="342"/>
        <end position="362"/>
    </location>
</feature>
<evidence type="ECO:0000256" key="3">
    <source>
        <dbReference type="ARBA" id="ARBA00022448"/>
    </source>
</evidence>
<dbReference type="AlphaFoldDB" id="A0A1W6N3D2"/>
<keyword evidence="4 10" id="KW-0812">Transmembrane</keyword>